<sequence length="270" mass="31807">MKYFYKLLDFYIESSLHVAFAVYALIRITFLKLNLAYDEPVAYFGFYGTIVGYNFIKYDELVRVRRVALSKRFKAIIGLSFICFWITLYYFWQLETITKLLGIGALFLTVLYTIPFIPNKSNMRNWSGIKIFLVAVAWVAVTVWLPVINAHYPIDILVVLKSLQRFILVFVLMLIFEIVDLQFDDLYLKTIPQQLGEKKTKFLAYILLVVFILLDLLKPEFTLKVFLINLVFSIILGLFTYYASKKRNKYYTSFWVESLPVFWLVLLLIS</sequence>
<feature type="transmembrane region" description="Helical" evidence="1">
    <location>
        <begin position="202"/>
        <end position="219"/>
    </location>
</feature>
<evidence type="ECO:0008006" key="4">
    <source>
        <dbReference type="Google" id="ProtNLM"/>
    </source>
</evidence>
<dbReference type="RefSeq" id="WP_072784586.1">
    <property type="nucleotide sequence ID" value="NZ_FQZH01000003.1"/>
</dbReference>
<feature type="transmembrane region" description="Helical" evidence="1">
    <location>
        <begin position="129"/>
        <end position="150"/>
    </location>
</feature>
<evidence type="ECO:0000256" key="1">
    <source>
        <dbReference type="SAM" id="Phobius"/>
    </source>
</evidence>
<dbReference type="AlphaFoldDB" id="A0A1M6JAT8"/>
<evidence type="ECO:0000313" key="2">
    <source>
        <dbReference type="EMBL" id="SHJ43809.1"/>
    </source>
</evidence>
<keyword evidence="1" id="KW-1133">Transmembrane helix</keyword>
<reference evidence="2 3" key="1">
    <citation type="submission" date="2016-11" db="EMBL/GenBank/DDBJ databases">
        <authorList>
            <person name="Jaros S."/>
            <person name="Januszkiewicz K."/>
            <person name="Wedrychowicz H."/>
        </authorList>
    </citation>
    <scope>NUCLEOTIDE SEQUENCE [LARGE SCALE GENOMIC DNA]</scope>
    <source>
        <strain evidence="2 3">DSM 22807</strain>
    </source>
</reference>
<feature type="transmembrane region" description="Helical" evidence="1">
    <location>
        <begin position="7"/>
        <end position="28"/>
    </location>
</feature>
<evidence type="ECO:0000313" key="3">
    <source>
        <dbReference type="Proteomes" id="UP000184232"/>
    </source>
</evidence>
<dbReference type="STRING" id="683124.SAMN05444337_2025"/>
<accession>A0A1M6JAT8</accession>
<dbReference type="Proteomes" id="UP000184232">
    <property type="component" value="Unassembled WGS sequence"/>
</dbReference>
<keyword evidence="1" id="KW-0812">Transmembrane</keyword>
<feature type="transmembrane region" description="Helical" evidence="1">
    <location>
        <begin position="98"/>
        <end position="117"/>
    </location>
</feature>
<feature type="transmembrane region" description="Helical" evidence="1">
    <location>
        <begin position="250"/>
        <end position="269"/>
    </location>
</feature>
<feature type="transmembrane region" description="Helical" evidence="1">
    <location>
        <begin position="40"/>
        <end position="56"/>
    </location>
</feature>
<feature type="transmembrane region" description="Helical" evidence="1">
    <location>
        <begin position="225"/>
        <end position="243"/>
    </location>
</feature>
<name>A0A1M6JAT8_9FLAO</name>
<proteinExistence type="predicted"/>
<keyword evidence="3" id="KW-1185">Reference proteome</keyword>
<keyword evidence="1" id="KW-0472">Membrane</keyword>
<organism evidence="2 3">
    <name type="scientific">Flavobacterium haoranii</name>
    <dbReference type="NCBI Taxonomy" id="683124"/>
    <lineage>
        <taxon>Bacteria</taxon>
        <taxon>Pseudomonadati</taxon>
        <taxon>Bacteroidota</taxon>
        <taxon>Flavobacteriia</taxon>
        <taxon>Flavobacteriales</taxon>
        <taxon>Flavobacteriaceae</taxon>
        <taxon>Flavobacterium</taxon>
    </lineage>
</organism>
<protein>
    <recommendedName>
        <fullName evidence="4">Prenyltransferase</fullName>
    </recommendedName>
</protein>
<feature type="transmembrane region" description="Helical" evidence="1">
    <location>
        <begin position="76"/>
        <end position="92"/>
    </location>
</feature>
<dbReference type="EMBL" id="FQZH01000003">
    <property type="protein sequence ID" value="SHJ43809.1"/>
    <property type="molecule type" value="Genomic_DNA"/>
</dbReference>
<feature type="transmembrane region" description="Helical" evidence="1">
    <location>
        <begin position="162"/>
        <end position="181"/>
    </location>
</feature>
<gene>
    <name evidence="2" type="ORF">SAMN05444337_2025</name>
</gene>